<comment type="caution">
    <text evidence="1">The sequence shown here is derived from an EMBL/GenBank/DDBJ whole genome shotgun (WGS) entry which is preliminary data.</text>
</comment>
<protein>
    <submittedName>
        <fullName evidence="1">Uncharacterized protein</fullName>
    </submittedName>
</protein>
<evidence type="ECO:0000313" key="1">
    <source>
        <dbReference type="EMBL" id="GAJ15130.1"/>
    </source>
</evidence>
<proteinExistence type="predicted"/>
<dbReference type="EMBL" id="BARW01028682">
    <property type="protein sequence ID" value="GAJ15130.1"/>
    <property type="molecule type" value="Genomic_DNA"/>
</dbReference>
<organism evidence="1">
    <name type="scientific">marine sediment metagenome</name>
    <dbReference type="NCBI Taxonomy" id="412755"/>
    <lineage>
        <taxon>unclassified sequences</taxon>
        <taxon>metagenomes</taxon>
        <taxon>ecological metagenomes</taxon>
    </lineage>
</organism>
<name>X1VW27_9ZZZZ</name>
<reference evidence="1" key="1">
    <citation type="journal article" date="2014" name="Front. Microbiol.">
        <title>High frequency of phylogenetically diverse reductive dehalogenase-homologous genes in deep subseafloor sedimentary metagenomes.</title>
        <authorList>
            <person name="Kawai M."/>
            <person name="Futagami T."/>
            <person name="Toyoda A."/>
            <person name="Takaki Y."/>
            <person name="Nishi S."/>
            <person name="Hori S."/>
            <person name="Arai W."/>
            <person name="Tsubouchi T."/>
            <person name="Morono Y."/>
            <person name="Uchiyama I."/>
            <person name="Ito T."/>
            <person name="Fujiyama A."/>
            <person name="Inagaki F."/>
            <person name="Takami H."/>
        </authorList>
    </citation>
    <scope>NUCLEOTIDE SEQUENCE</scope>
    <source>
        <strain evidence="1">Expedition CK06-06</strain>
    </source>
</reference>
<accession>X1VW27</accession>
<feature type="non-terminal residue" evidence="1">
    <location>
        <position position="136"/>
    </location>
</feature>
<gene>
    <name evidence="1" type="ORF">S12H4_46259</name>
</gene>
<dbReference type="AlphaFoldDB" id="X1VW27"/>
<sequence>MKYELWYSVVVRDRNGKVVSRERRKSHSFLKAWNQLVFVHTSYINQSIKDTAGANRTVAPNKYDFGMDAGANVTTYGIRVGTGNTPVAIDDFALEIPIANGVGVGQMSHLACTVDGFIVAAPSCSFLVHRAFENNS</sequence>